<evidence type="ECO:0000313" key="2">
    <source>
        <dbReference type="EMBL" id="KAG5188612.1"/>
    </source>
</evidence>
<gene>
    <name evidence="2" type="ORF">JKP88DRAFT_275819</name>
</gene>
<sequence length="135" mass="13909">MTGRGKGGFGLGKPCGRPGAPAPADAAERDARVGAEQDEEREERDPRRGKYGILRSAECETCAGAGELRNGNLCDDCVCGACGQEKHYCGGCTFTGSDDSDDGSEDEGSEDGGSDDDGSDDDGSDDDDDDDDGVE</sequence>
<accession>A0A835Z6K1</accession>
<feature type="compositionally biased region" description="Acidic residues" evidence="1">
    <location>
        <begin position="98"/>
        <end position="135"/>
    </location>
</feature>
<protein>
    <submittedName>
        <fullName evidence="2">Uncharacterized protein</fullName>
    </submittedName>
</protein>
<dbReference type="EMBL" id="JAFCMP010000068">
    <property type="protein sequence ID" value="KAG5188612.1"/>
    <property type="molecule type" value="Genomic_DNA"/>
</dbReference>
<reference evidence="2" key="1">
    <citation type="submission" date="2021-02" db="EMBL/GenBank/DDBJ databases">
        <title>First Annotated Genome of the Yellow-green Alga Tribonema minus.</title>
        <authorList>
            <person name="Mahan K.M."/>
        </authorList>
    </citation>
    <scope>NUCLEOTIDE SEQUENCE</scope>
    <source>
        <strain evidence="2">UTEX B ZZ1240</strain>
    </source>
</reference>
<name>A0A835Z6K1_9STRA</name>
<evidence type="ECO:0000313" key="3">
    <source>
        <dbReference type="Proteomes" id="UP000664859"/>
    </source>
</evidence>
<feature type="compositionally biased region" description="Basic and acidic residues" evidence="1">
    <location>
        <begin position="26"/>
        <end position="35"/>
    </location>
</feature>
<keyword evidence="3" id="KW-1185">Reference proteome</keyword>
<proteinExistence type="predicted"/>
<evidence type="ECO:0000256" key="1">
    <source>
        <dbReference type="SAM" id="MobiDB-lite"/>
    </source>
</evidence>
<comment type="caution">
    <text evidence="2">The sequence shown here is derived from an EMBL/GenBank/DDBJ whole genome shotgun (WGS) entry which is preliminary data.</text>
</comment>
<dbReference type="Proteomes" id="UP000664859">
    <property type="component" value="Unassembled WGS sequence"/>
</dbReference>
<dbReference type="AlphaFoldDB" id="A0A835Z6K1"/>
<organism evidence="2 3">
    <name type="scientific">Tribonema minus</name>
    <dbReference type="NCBI Taxonomy" id="303371"/>
    <lineage>
        <taxon>Eukaryota</taxon>
        <taxon>Sar</taxon>
        <taxon>Stramenopiles</taxon>
        <taxon>Ochrophyta</taxon>
        <taxon>PX clade</taxon>
        <taxon>Xanthophyceae</taxon>
        <taxon>Tribonematales</taxon>
        <taxon>Tribonemataceae</taxon>
        <taxon>Tribonema</taxon>
    </lineage>
</organism>
<feature type="region of interest" description="Disordered" evidence="1">
    <location>
        <begin position="1"/>
        <end position="50"/>
    </location>
</feature>
<feature type="compositionally biased region" description="Gly residues" evidence="1">
    <location>
        <begin position="1"/>
        <end position="13"/>
    </location>
</feature>
<feature type="compositionally biased region" description="Low complexity" evidence="1">
    <location>
        <begin position="14"/>
        <end position="25"/>
    </location>
</feature>
<feature type="region of interest" description="Disordered" evidence="1">
    <location>
        <begin position="94"/>
        <end position="135"/>
    </location>
</feature>